<evidence type="ECO:0000313" key="1">
    <source>
        <dbReference type="EMBL" id="SEW42369.1"/>
    </source>
</evidence>
<dbReference type="STRING" id="1267423.SAMN05216290_3825"/>
<keyword evidence="2" id="KW-1185">Reference proteome</keyword>
<accession>A0A1I0RM89</accession>
<dbReference type="AlphaFoldDB" id="A0A1I0RM89"/>
<gene>
    <name evidence="1" type="ORF">SAMN05216290_3825</name>
</gene>
<reference evidence="2" key="1">
    <citation type="submission" date="2016-10" db="EMBL/GenBank/DDBJ databases">
        <authorList>
            <person name="Varghese N."/>
            <person name="Submissions S."/>
        </authorList>
    </citation>
    <scope>NUCLEOTIDE SEQUENCE [LARGE SCALE GENOMIC DNA]</scope>
    <source>
        <strain evidence="2">CGMCC 1.12402</strain>
    </source>
</reference>
<protein>
    <recommendedName>
        <fullName evidence="3">Outer membrane protein beta-barrel domain-containing protein</fullName>
    </recommendedName>
</protein>
<organism evidence="1 2">
    <name type="scientific">Roseivirga pacifica</name>
    <dbReference type="NCBI Taxonomy" id="1267423"/>
    <lineage>
        <taxon>Bacteria</taxon>
        <taxon>Pseudomonadati</taxon>
        <taxon>Bacteroidota</taxon>
        <taxon>Cytophagia</taxon>
        <taxon>Cytophagales</taxon>
        <taxon>Roseivirgaceae</taxon>
        <taxon>Roseivirga</taxon>
    </lineage>
</organism>
<evidence type="ECO:0008006" key="3">
    <source>
        <dbReference type="Google" id="ProtNLM"/>
    </source>
</evidence>
<name>A0A1I0RM89_9BACT</name>
<dbReference type="EMBL" id="FOIR01000005">
    <property type="protein sequence ID" value="SEW42369.1"/>
    <property type="molecule type" value="Genomic_DNA"/>
</dbReference>
<evidence type="ECO:0000313" key="2">
    <source>
        <dbReference type="Proteomes" id="UP000199437"/>
    </source>
</evidence>
<sequence>MVFFKISSLKAQENLFKDALLVTTEADTLYGQIKYLNWDKNPSSIQFKGANGQLEVFSPNDITSFFVEGDKYFSASIEIEVSPLSPSSELSKTPELILEEHRAFLLEIISGEKSLYKLKADDGKDNFYIKTDGKYELLKFKKYIKYIDLKPRVLENNNFLGQLNLYLFGCSDIERTLQRTKYYEKSLTRALQTYYNCMGVIHNSENRVSKTQLEFAVIAGATHTSYLFQSSVFDYLQYGKFDPSIDPTFGVSLNILFPRNLGKWSLYNDLSFTHFKTDDVYLDYTDEVQYTYYTTDLAYSYLKLYNSLQFRLFIGNNRLKINGGITNGFVISETNKRFDEITFRSSFRTEEEKAISFTKKHEIGFAFGGGFEFSKYSIDLRHERSNGMTNSGAIITNLRRTYLTLGYRLGK</sequence>
<dbReference type="Proteomes" id="UP000199437">
    <property type="component" value="Unassembled WGS sequence"/>
</dbReference>
<proteinExistence type="predicted"/>